<comment type="catalytic activity">
    <reaction evidence="1 6">
        <text>a beta-lactam + H2O = a substituted beta-amino acid</text>
        <dbReference type="Rhea" id="RHEA:20401"/>
        <dbReference type="ChEBI" id="CHEBI:15377"/>
        <dbReference type="ChEBI" id="CHEBI:35627"/>
        <dbReference type="ChEBI" id="CHEBI:140347"/>
        <dbReference type="EC" id="3.5.2.6"/>
    </reaction>
</comment>
<protein>
    <recommendedName>
        <fullName evidence="3 6">Beta-lactamase</fullName>
        <ecNumber evidence="3 6">3.5.2.6</ecNumber>
    </recommendedName>
</protein>
<evidence type="ECO:0000256" key="6">
    <source>
        <dbReference type="RuleBase" id="RU361140"/>
    </source>
</evidence>
<sequence>MKSLLKSVIAVVLFGSSVSATMAATLEGQIKTLSEKGWQIGVSILDMDDKLISINGDKRFPLDSTVKALACANVLAKVDAKKLTLDYSKTIQQKDLVTYSPVVKDYVNKKLTIKQACEITTAYSDNTAANFAIEAGGGPVGLTSFMRSIGDEVTRSDRYEPDLVINPEDDIRDTTTPNAMNASMKKLLTGNVLSKSSKEQLKEWMIGNKVADNMLRAALPKGWKIADRTGASDYGIRGLTSMVWSETHAPVFISIYVRKSETSLVERSEVIKLLSDHIVKEYLTK</sequence>
<feature type="domain" description="Beta-lactamase class A catalytic" evidence="8">
    <location>
        <begin position="41"/>
        <end position="256"/>
    </location>
</feature>
<comment type="similarity">
    <text evidence="2 6">Belongs to the class-A beta-lactamase family.</text>
</comment>
<evidence type="ECO:0000313" key="10">
    <source>
        <dbReference type="Proteomes" id="UP000014523"/>
    </source>
</evidence>
<dbReference type="GO" id="GO:0030655">
    <property type="term" value="P:beta-lactam antibiotic catabolic process"/>
    <property type="evidence" value="ECO:0007669"/>
    <property type="project" value="InterPro"/>
</dbReference>
<dbReference type="InterPro" id="IPR012338">
    <property type="entry name" value="Beta-lactam/transpept-like"/>
</dbReference>
<evidence type="ECO:0000256" key="2">
    <source>
        <dbReference type="ARBA" id="ARBA00009009"/>
    </source>
</evidence>
<feature type="chain" id="PRO_5032268291" description="Beta-lactamase" evidence="7">
    <location>
        <begin position="24"/>
        <end position="285"/>
    </location>
</feature>
<dbReference type="EC" id="3.5.2.6" evidence="3 6"/>
<dbReference type="PRINTS" id="PR00118">
    <property type="entry name" value="BLACTAMASEA"/>
</dbReference>
<feature type="signal peptide" evidence="7">
    <location>
        <begin position="1"/>
        <end position="23"/>
    </location>
</feature>
<dbReference type="EMBL" id="ATGG01000065">
    <property type="protein sequence ID" value="EPF69201.1"/>
    <property type="molecule type" value="Genomic_DNA"/>
</dbReference>
<dbReference type="NCBIfam" id="NF033103">
    <property type="entry name" value="bla_class_A"/>
    <property type="match status" value="1"/>
</dbReference>
<dbReference type="GO" id="GO:0046677">
    <property type="term" value="P:response to antibiotic"/>
    <property type="evidence" value="ECO:0007669"/>
    <property type="project" value="UniProtKB-UniRule"/>
</dbReference>
<keyword evidence="7" id="KW-0732">Signal</keyword>
<evidence type="ECO:0000259" key="8">
    <source>
        <dbReference type="Pfam" id="PF13354"/>
    </source>
</evidence>
<reference evidence="9 10" key="1">
    <citation type="submission" date="2013-06" db="EMBL/GenBank/DDBJ databases">
        <title>The Genome Sequence of Acinetobacter gyllenbergii CIP 110306.</title>
        <authorList>
            <consortium name="The Broad Institute Genome Sequencing Platform"/>
            <consortium name="The Broad Institute Genome Sequencing Center for Infectious Disease"/>
            <person name="Cerqueira G."/>
            <person name="Feldgarden M."/>
            <person name="Courvalin P."/>
            <person name="Perichon B."/>
            <person name="Grillot-Courvalin C."/>
            <person name="Clermont D."/>
            <person name="Rocha E."/>
            <person name="Yoon E.-J."/>
            <person name="Nemec A."/>
            <person name="Young S.K."/>
            <person name="Zeng Q."/>
            <person name="Gargeya S."/>
            <person name="Fitzgerald M."/>
            <person name="Abouelleil A."/>
            <person name="Alvarado L."/>
            <person name="Berlin A.M."/>
            <person name="Chapman S.B."/>
            <person name="Dewar J."/>
            <person name="Goldberg J."/>
            <person name="Griggs A."/>
            <person name="Gujja S."/>
            <person name="Hansen M."/>
            <person name="Howarth C."/>
            <person name="Imamovic A."/>
            <person name="Larimer J."/>
            <person name="McCowan C."/>
            <person name="Murphy C."/>
            <person name="Pearson M."/>
            <person name="Priest M."/>
            <person name="Roberts A."/>
            <person name="Saif S."/>
            <person name="Shea T."/>
            <person name="Sykes S."/>
            <person name="Wortman J."/>
            <person name="Nusbaum C."/>
            <person name="Birren B."/>
        </authorList>
    </citation>
    <scope>NUCLEOTIDE SEQUENCE [LARGE SCALE GENOMIC DNA]</scope>
    <source>
        <strain evidence="9 10">CIP 110306</strain>
    </source>
</reference>
<accession>A0A829HB12</accession>
<comment type="caution">
    <text evidence="9">The sequence shown here is derived from an EMBL/GenBank/DDBJ whole genome shotgun (WGS) entry which is preliminary data.</text>
</comment>
<dbReference type="PANTHER" id="PTHR35333:SF3">
    <property type="entry name" value="BETA-LACTAMASE-TYPE TRANSPEPTIDASE FOLD CONTAINING PROTEIN"/>
    <property type="match status" value="1"/>
</dbReference>
<evidence type="ECO:0000256" key="3">
    <source>
        <dbReference type="ARBA" id="ARBA00012865"/>
    </source>
</evidence>
<dbReference type="RefSeq" id="WP_016660726.1">
    <property type="nucleotide sequence ID" value="NZ_ASQH01000001.1"/>
</dbReference>
<dbReference type="Pfam" id="PF13354">
    <property type="entry name" value="Beta-lactamase2"/>
    <property type="match status" value="1"/>
</dbReference>
<keyword evidence="5 6" id="KW-0046">Antibiotic resistance</keyword>
<organism evidence="9 10">
    <name type="scientific">Acinetobacter gyllenbergii CIP 110306 = MTCC 11365</name>
    <dbReference type="NCBI Taxonomy" id="1217657"/>
    <lineage>
        <taxon>Bacteria</taxon>
        <taxon>Pseudomonadati</taxon>
        <taxon>Pseudomonadota</taxon>
        <taxon>Gammaproteobacteria</taxon>
        <taxon>Moraxellales</taxon>
        <taxon>Moraxellaceae</taxon>
        <taxon>Acinetobacter</taxon>
    </lineage>
</organism>
<evidence type="ECO:0000256" key="4">
    <source>
        <dbReference type="ARBA" id="ARBA00022801"/>
    </source>
</evidence>
<evidence type="ECO:0000256" key="5">
    <source>
        <dbReference type="ARBA" id="ARBA00023251"/>
    </source>
</evidence>
<keyword evidence="10" id="KW-1185">Reference proteome</keyword>
<dbReference type="Gene3D" id="3.40.710.10">
    <property type="entry name" value="DD-peptidase/beta-lactamase superfamily"/>
    <property type="match status" value="1"/>
</dbReference>
<dbReference type="PANTHER" id="PTHR35333">
    <property type="entry name" value="BETA-LACTAMASE"/>
    <property type="match status" value="1"/>
</dbReference>
<dbReference type="Proteomes" id="UP000014523">
    <property type="component" value="Unassembled WGS sequence"/>
</dbReference>
<dbReference type="AlphaFoldDB" id="A0A829HB12"/>
<dbReference type="InterPro" id="IPR023650">
    <property type="entry name" value="Beta-lactam_class-A_AS"/>
</dbReference>
<keyword evidence="4 6" id="KW-0378">Hydrolase</keyword>
<dbReference type="SUPFAM" id="SSF56601">
    <property type="entry name" value="beta-lactamase/transpeptidase-like"/>
    <property type="match status" value="1"/>
</dbReference>
<proteinExistence type="inferred from homology"/>
<evidence type="ECO:0000313" key="9">
    <source>
        <dbReference type="EMBL" id="EPF69201.1"/>
    </source>
</evidence>
<gene>
    <name evidence="9" type="ORF">F957_04221</name>
</gene>
<dbReference type="InterPro" id="IPR000871">
    <property type="entry name" value="Beta-lactam_class-A"/>
</dbReference>
<evidence type="ECO:0000256" key="1">
    <source>
        <dbReference type="ARBA" id="ARBA00001526"/>
    </source>
</evidence>
<name>A0A829HB12_9GAMM</name>
<dbReference type="PROSITE" id="PS00146">
    <property type="entry name" value="BETA_LACTAMASE_A"/>
    <property type="match status" value="1"/>
</dbReference>
<evidence type="ECO:0000256" key="7">
    <source>
        <dbReference type="SAM" id="SignalP"/>
    </source>
</evidence>
<dbReference type="GO" id="GO:0008800">
    <property type="term" value="F:beta-lactamase activity"/>
    <property type="evidence" value="ECO:0007669"/>
    <property type="project" value="UniProtKB-UniRule"/>
</dbReference>
<dbReference type="InterPro" id="IPR045155">
    <property type="entry name" value="Beta-lactam_cat"/>
</dbReference>